<organism evidence="2 3">
    <name type="scientific">Exidia glandulosa HHB12029</name>
    <dbReference type="NCBI Taxonomy" id="1314781"/>
    <lineage>
        <taxon>Eukaryota</taxon>
        <taxon>Fungi</taxon>
        <taxon>Dikarya</taxon>
        <taxon>Basidiomycota</taxon>
        <taxon>Agaricomycotina</taxon>
        <taxon>Agaricomycetes</taxon>
        <taxon>Auriculariales</taxon>
        <taxon>Exidiaceae</taxon>
        <taxon>Exidia</taxon>
    </lineage>
</organism>
<dbReference type="InParanoid" id="A0A165JKM7"/>
<dbReference type="Proteomes" id="UP000077266">
    <property type="component" value="Unassembled WGS sequence"/>
</dbReference>
<gene>
    <name evidence="2" type="ORF">EXIGLDRAFT_736206</name>
</gene>
<feature type="compositionally biased region" description="Basic residues" evidence="1">
    <location>
        <begin position="71"/>
        <end position="80"/>
    </location>
</feature>
<accession>A0A165JKM7</accession>
<feature type="region of interest" description="Disordered" evidence="1">
    <location>
        <begin position="1"/>
        <end position="22"/>
    </location>
</feature>
<reference evidence="2 3" key="1">
    <citation type="journal article" date="2016" name="Mol. Biol. Evol.">
        <title>Comparative Genomics of Early-Diverging Mushroom-Forming Fungi Provides Insights into the Origins of Lignocellulose Decay Capabilities.</title>
        <authorList>
            <person name="Nagy L.G."/>
            <person name="Riley R."/>
            <person name="Tritt A."/>
            <person name="Adam C."/>
            <person name="Daum C."/>
            <person name="Floudas D."/>
            <person name="Sun H."/>
            <person name="Yadav J.S."/>
            <person name="Pangilinan J."/>
            <person name="Larsson K.H."/>
            <person name="Matsuura K."/>
            <person name="Barry K."/>
            <person name="Labutti K."/>
            <person name="Kuo R."/>
            <person name="Ohm R.A."/>
            <person name="Bhattacharya S.S."/>
            <person name="Shirouzu T."/>
            <person name="Yoshinaga Y."/>
            <person name="Martin F.M."/>
            <person name="Grigoriev I.V."/>
            <person name="Hibbett D.S."/>
        </authorList>
    </citation>
    <scope>NUCLEOTIDE SEQUENCE [LARGE SCALE GENOMIC DNA]</scope>
    <source>
        <strain evidence="2 3">HHB12029</strain>
    </source>
</reference>
<evidence type="ECO:0000313" key="2">
    <source>
        <dbReference type="EMBL" id="KZV94985.1"/>
    </source>
</evidence>
<proteinExistence type="predicted"/>
<feature type="compositionally biased region" description="Acidic residues" evidence="1">
    <location>
        <begin position="1"/>
        <end position="16"/>
    </location>
</feature>
<sequence>MPDTENGDESSEDEEPLASLVGPRVVRAHPQGAPSFVALDIAVIGTTNAAAVKEPATEAERKAAYKTLPRRVKPAVHKTTKPGTKPGKASANASGAQGCRVHTPYL</sequence>
<keyword evidence="3" id="KW-1185">Reference proteome</keyword>
<feature type="region of interest" description="Disordered" evidence="1">
    <location>
        <begin position="71"/>
        <end position="106"/>
    </location>
</feature>
<protein>
    <submittedName>
        <fullName evidence="2">Uncharacterized protein</fullName>
    </submittedName>
</protein>
<name>A0A165JKM7_EXIGL</name>
<dbReference type="AlphaFoldDB" id="A0A165JKM7"/>
<evidence type="ECO:0000313" key="3">
    <source>
        <dbReference type="Proteomes" id="UP000077266"/>
    </source>
</evidence>
<evidence type="ECO:0000256" key="1">
    <source>
        <dbReference type="SAM" id="MobiDB-lite"/>
    </source>
</evidence>
<dbReference type="EMBL" id="KV425965">
    <property type="protein sequence ID" value="KZV94985.1"/>
    <property type="molecule type" value="Genomic_DNA"/>
</dbReference>